<evidence type="ECO:0000313" key="2">
    <source>
        <dbReference type="Proteomes" id="UP000004374"/>
    </source>
</evidence>
<sequence>MLRTANFYFRPQLILKLSPAYCVKTATLLRLTCFRGSALAGISYSY</sequence>
<reference evidence="1 2" key="1">
    <citation type="journal article" date="2012" name="J. Bacteriol.">
        <title>Genome Sequence of the Protease-Producing Bacterium Rheinheimera nanhaiensis E407-8T, Isolated from Deep-Sea Sediment of the South China Sea.</title>
        <authorList>
            <person name="Zhang X.-Y."/>
            <person name="Zhang Y.-J."/>
            <person name="Qin Q.-L."/>
            <person name="Xie B.-B."/>
            <person name="Chen X.-L."/>
            <person name="Zhou B.-C."/>
            <person name="Zhang Y.-Z."/>
        </authorList>
    </citation>
    <scope>NUCLEOTIDE SEQUENCE [LARGE SCALE GENOMIC DNA]</scope>
    <source>
        <strain evidence="1 2">E407-8</strain>
    </source>
</reference>
<name>I1E0U8_9GAMM</name>
<keyword evidence="2" id="KW-1185">Reference proteome</keyword>
<organism evidence="1 2">
    <name type="scientific">Rheinheimera nanhaiensis E407-8</name>
    <dbReference type="NCBI Taxonomy" id="562729"/>
    <lineage>
        <taxon>Bacteria</taxon>
        <taxon>Pseudomonadati</taxon>
        <taxon>Pseudomonadota</taxon>
        <taxon>Gammaproteobacteria</taxon>
        <taxon>Chromatiales</taxon>
        <taxon>Chromatiaceae</taxon>
        <taxon>Rheinheimera</taxon>
    </lineage>
</organism>
<protein>
    <submittedName>
        <fullName evidence="1">Uncharacterized protein</fullName>
    </submittedName>
</protein>
<dbReference type="EMBL" id="BAFK01000019">
    <property type="protein sequence ID" value="GAB59926.1"/>
    <property type="molecule type" value="Genomic_DNA"/>
</dbReference>
<dbReference type="AlphaFoldDB" id="I1E0U8"/>
<evidence type="ECO:0000313" key="1">
    <source>
        <dbReference type="EMBL" id="GAB59926.1"/>
    </source>
</evidence>
<dbReference type="Proteomes" id="UP000004374">
    <property type="component" value="Unassembled WGS sequence"/>
</dbReference>
<comment type="caution">
    <text evidence="1">The sequence shown here is derived from an EMBL/GenBank/DDBJ whole genome shotgun (WGS) entry which is preliminary data.</text>
</comment>
<gene>
    <name evidence="1" type="ORF">RNAN_2939</name>
</gene>
<dbReference type="STRING" id="562729.RNAN_2939"/>
<proteinExistence type="predicted"/>
<accession>I1E0U8</accession>